<dbReference type="FunFam" id="3.40.50.1820:FF:000030">
    <property type="entry name" value="Carboxypeptidase"/>
    <property type="match status" value="1"/>
</dbReference>
<dbReference type="PANTHER" id="PTHR11802">
    <property type="entry name" value="SERINE PROTEASE FAMILY S10 SERINE CARBOXYPEPTIDASE"/>
    <property type="match status" value="1"/>
</dbReference>
<dbReference type="OrthoDB" id="443318at2759"/>
<dbReference type="InterPro" id="IPR001563">
    <property type="entry name" value="Peptidase_S10"/>
</dbReference>
<evidence type="ECO:0000313" key="11">
    <source>
        <dbReference type="Proteomes" id="UP000825935"/>
    </source>
</evidence>
<dbReference type="GO" id="GO:0006508">
    <property type="term" value="P:proteolysis"/>
    <property type="evidence" value="ECO:0007669"/>
    <property type="project" value="UniProtKB-KW"/>
</dbReference>
<dbReference type="PROSITE" id="PS00131">
    <property type="entry name" value="CARBOXYPEPT_SER_SER"/>
    <property type="match status" value="1"/>
</dbReference>
<dbReference type="FunFam" id="3.40.50.11320:FF:000002">
    <property type="entry name" value="Carboxypeptidase"/>
    <property type="match status" value="1"/>
</dbReference>
<evidence type="ECO:0000256" key="2">
    <source>
        <dbReference type="ARBA" id="ARBA00009431"/>
    </source>
</evidence>
<organism evidence="10 11">
    <name type="scientific">Ceratopteris richardii</name>
    <name type="common">Triangle waterfern</name>
    <dbReference type="NCBI Taxonomy" id="49495"/>
    <lineage>
        <taxon>Eukaryota</taxon>
        <taxon>Viridiplantae</taxon>
        <taxon>Streptophyta</taxon>
        <taxon>Embryophyta</taxon>
        <taxon>Tracheophyta</taxon>
        <taxon>Polypodiopsida</taxon>
        <taxon>Polypodiidae</taxon>
        <taxon>Polypodiales</taxon>
        <taxon>Pteridineae</taxon>
        <taxon>Pteridaceae</taxon>
        <taxon>Parkerioideae</taxon>
        <taxon>Ceratopteris</taxon>
    </lineage>
</organism>
<name>A0A8T2SRQ9_CERRI</name>
<comment type="similarity">
    <text evidence="2 9">Belongs to the peptidase S10 family.</text>
</comment>
<evidence type="ECO:0000256" key="3">
    <source>
        <dbReference type="ARBA" id="ARBA00022525"/>
    </source>
</evidence>
<dbReference type="Gene3D" id="3.40.50.12670">
    <property type="match status" value="1"/>
</dbReference>
<evidence type="ECO:0000256" key="9">
    <source>
        <dbReference type="RuleBase" id="RU361156"/>
    </source>
</evidence>
<keyword evidence="5" id="KW-0732">Signal</keyword>
<gene>
    <name evidence="10" type="ORF">KP509_18G008000</name>
</gene>
<keyword evidence="9" id="KW-0645">Protease</keyword>
<evidence type="ECO:0000256" key="4">
    <source>
        <dbReference type="ARBA" id="ARBA00022645"/>
    </source>
</evidence>
<dbReference type="PROSITE" id="PS00560">
    <property type="entry name" value="CARBOXYPEPT_SER_HIS"/>
    <property type="match status" value="1"/>
</dbReference>
<dbReference type="Pfam" id="PF00450">
    <property type="entry name" value="Peptidase_S10"/>
    <property type="match status" value="1"/>
</dbReference>
<accession>A0A8T2SRQ9</accession>
<evidence type="ECO:0000256" key="1">
    <source>
        <dbReference type="ARBA" id="ARBA00004613"/>
    </source>
</evidence>
<reference evidence="10" key="1">
    <citation type="submission" date="2021-08" db="EMBL/GenBank/DDBJ databases">
        <title>WGS assembly of Ceratopteris richardii.</title>
        <authorList>
            <person name="Marchant D.B."/>
            <person name="Chen G."/>
            <person name="Jenkins J."/>
            <person name="Shu S."/>
            <person name="Leebens-Mack J."/>
            <person name="Grimwood J."/>
            <person name="Schmutz J."/>
            <person name="Soltis P."/>
            <person name="Soltis D."/>
            <person name="Chen Z.-H."/>
        </authorList>
    </citation>
    <scope>NUCLEOTIDE SEQUENCE</scope>
    <source>
        <strain evidence="10">Whitten #5841</strain>
        <tissue evidence="10">Leaf</tissue>
    </source>
</reference>
<dbReference type="AlphaFoldDB" id="A0A8T2SRQ9"/>
<keyword evidence="6 9" id="KW-0378">Hydrolase</keyword>
<dbReference type="GO" id="GO:0004185">
    <property type="term" value="F:serine-type carboxypeptidase activity"/>
    <property type="evidence" value="ECO:0007669"/>
    <property type="project" value="UniProtKB-UniRule"/>
</dbReference>
<comment type="subcellular location">
    <subcellularLocation>
        <location evidence="1">Secreted</location>
    </subcellularLocation>
</comment>
<evidence type="ECO:0000256" key="5">
    <source>
        <dbReference type="ARBA" id="ARBA00022729"/>
    </source>
</evidence>
<proteinExistence type="inferred from homology"/>
<evidence type="ECO:0000256" key="7">
    <source>
        <dbReference type="ARBA" id="ARBA00023157"/>
    </source>
</evidence>
<dbReference type="SUPFAM" id="SSF53474">
    <property type="entry name" value="alpha/beta-Hydrolases"/>
    <property type="match status" value="1"/>
</dbReference>
<dbReference type="InterPro" id="IPR029058">
    <property type="entry name" value="AB_hydrolase_fold"/>
</dbReference>
<comment type="caution">
    <text evidence="10">The sequence shown here is derived from an EMBL/GenBank/DDBJ whole genome shotgun (WGS) entry which is preliminary data.</text>
</comment>
<dbReference type="PANTHER" id="PTHR11802:SF489">
    <property type="entry name" value="CARBOXYPEPTIDASE"/>
    <property type="match status" value="1"/>
</dbReference>
<evidence type="ECO:0000313" key="10">
    <source>
        <dbReference type="EMBL" id="KAH7365083.1"/>
    </source>
</evidence>
<keyword evidence="7" id="KW-1015">Disulfide bond</keyword>
<dbReference type="InterPro" id="IPR018202">
    <property type="entry name" value="Ser_caboxypep_ser_AS"/>
</dbReference>
<dbReference type="InterPro" id="IPR033124">
    <property type="entry name" value="Ser_caboxypep_his_AS"/>
</dbReference>
<evidence type="ECO:0000256" key="8">
    <source>
        <dbReference type="ARBA" id="ARBA00023180"/>
    </source>
</evidence>
<dbReference type="PRINTS" id="PR00724">
    <property type="entry name" value="CRBOXYPTASEC"/>
</dbReference>
<dbReference type="Gene3D" id="3.40.50.1820">
    <property type="entry name" value="alpha/beta hydrolase"/>
    <property type="match status" value="1"/>
</dbReference>
<keyword evidence="8" id="KW-0325">Glycoprotein</keyword>
<dbReference type="EMBL" id="CM035423">
    <property type="protein sequence ID" value="KAH7365083.1"/>
    <property type="molecule type" value="Genomic_DNA"/>
</dbReference>
<keyword evidence="4 9" id="KW-0121">Carboxypeptidase</keyword>
<dbReference type="Proteomes" id="UP000825935">
    <property type="component" value="Chromosome 18"/>
</dbReference>
<protein>
    <recommendedName>
        <fullName evidence="9">Carboxypeptidase</fullName>
        <ecNumber evidence="9">3.4.16.-</ecNumber>
    </recommendedName>
</protein>
<dbReference type="OMA" id="MVPATKP"/>
<sequence length="505" mass="56042">MPSRRRYHHRHSQGEWRTAANALAVVGLWLLVGSSCRHNGILGSEAAVSDGDGESDEVTGLLGQPQVSFKHYAGYVTVSESHGRALFYWFFESSQKNYSQMPLVLWLNGGPGCSSVGNGALGEMGPFFTNDSGTGLTLNKHAWNRAANIIFLESPYGTGFSYSNTSSDYEQLNDEPVAEDAHAFLIGWFRKFPEYAKNDFYLVGESYAGHYIPTLARVIVRENRASTGFQINFKGFAIGNPWTDAYSDNLGTTEFYFSHSLISEETYNTIRSNCDFKNSLPVDAGSTNATCNSAVSEADMDMSKIDIYNIYGPACNSNNSIVLVYADTTDKNLAKFPWRSARKKRGLYEMSLLVGAYNPCLDSVTPYLNLPSVQAALHISSPRSWVGCSSVVFRNYSKSDMVNSMIPVYQELLKENLRIWIYSGDTDGVVSTLGTRRWIKELNLTVQTPWYAWDYNNQVGGWTQEYDGLTFVTVRGAGHLVPFVQPGPAFALFGTFLAGQSLPKF</sequence>
<evidence type="ECO:0000256" key="6">
    <source>
        <dbReference type="ARBA" id="ARBA00022801"/>
    </source>
</evidence>
<keyword evidence="3" id="KW-0964">Secreted</keyword>
<dbReference type="FunFam" id="3.40.50.12670:FF:000002">
    <property type="entry name" value="Carboxypeptidase"/>
    <property type="match status" value="1"/>
</dbReference>
<dbReference type="GO" id="GO:0005576">
    <property type="term" value="C:extracellular region"/>
    <property type="evidence" value="ECO:0007669"/>
    <property type="project" value="UniProtKB-SubCell"/>
</dbReference>
<dbReference type="EC" id="3.4.16.-" evidence="9"/>
<keyword evidence="11" id="KW-1185">Reference proteome</keyword>